<feature type="compositionally biased region" description="Polar residues" evidence="9">
    <location>
        <begin position="131"/>
        <end position="142"/>
    </location>
</feature>
<dbReference type="PANTHER" id="PTHR22937:SF136">
    <property type="entry name" value="RING-TYPE E3 UBIQUITIN TRANSFERASE"/>
    <property type="match status" value="1"/>
</dbReference>
<dbReference type="GO" id="GO:0008270">
    <property type="term" value="F:zinc ion binding"/>
    <property type="evidence" value="ECO:0007669"/>
    <property type="project" value="UniProtKB-KW"/>
</dbReference>
<feature type="compositionally biased region" description="Polar residues" evidence="9">
    <location>
        <begin position="195"/>
        <end position="212"/>
    </location>
</feature>
<feature type="compositionally biased region" description="Low complexity" evidence="9">
    <location>
        <begin position="115"/>
        <end position="130"/>
    </location>
</feature>
<reference evidence="11 12" key="1">
    <citation type="submission" date="2022-12" db="EMBL/GenBank/DDBJ databases">
        <title>Chromosome-scale assembly of the Ensete ventricosum genome.</title>
        <authorList>
            <person name="Dussert Y."/>
            <person name="Stocks J."/>
            <person name="Wendawek A."/>
            <person name="Woldeyes F."/>
            <person name="Nichols R.A."/>
            <person name="Borrell J.S."/>
        </authorList>
    </citation>
    <scope>NUCLEOTIDE SEQUENCE [LARGE SCALE GENOMIC DNA]</scope>
    <source>
        <strain evidence="12">cv. Maze</strain>
        <tissue evidence="11">Seeds</tissue>
    </source>
</reference>
<dbReference type="InterPro" id="IPR013083">
    <property type="entry name" value="Znf_RING/FYVE/PHD"/>
</dbReference>
<keyword evidence="6" id="KW-0833">Ubl conjugation pathway</keyword>
<dbReference type="Pfam" id="PF13639">
    <property type="entry name" value="zf-RING_2"/>
    <property type="match status" value="1"/>
</dbReference>
<evidence type="ECO:0000256" key="1">
    <source>
        <dbReference type="ARBA" id="ARBA00000900"/>
    </source>
</evidence>
<comment type="caution">
    <text evidence="11">The sequence shown here is derived from an EMBL/GenBank/DDBJ whole genome shotgun (WGS) entry which is preliminary data.</text>
</comment>
<feature type="region of interest" description="Disordered" evidence="9">
    <location>
        <begin position="79"/>
        <end position="100"/>
    </location>
</feature>
<keyword evidence="4" id="KW-0479">Metal-binding</keyword>
<evidence type="ECO:0000256" key="5">
    <source>
        <dbReference type="ARBA" id="ARBA00022771"/>
    </source>
</evidence>
<feature type="compositionally biased region" description="Polar residues" evidence="9">
    <location>
        <begin position="336"/>
        <end position="358"/>
    </location>
</feature>
<dbReference type="EMBL" id="JAQQAF010000007">
    <property type="protein sequence ID" value="KAJ8471641.1"/>
    <property type="molecule type" value="Genomic_DNA"/>
</dbReference>
<evidence type="ECO:0000256" key="3">
    <source>
        <dbReference type="ARBA" id="ARBA00022679"/>
    </source>
</evidence>
<dbReference type="Gene3D" id="3.30.40.10">
    <property type="entry name" value="Zinc/RING finger domain, C3HC4 (zinc finger)"/>
    <property type="match status" value="1"/>
</dbReference>
<evidence type="ECO:0000259" key="10">
    <source>
        <dbReference type="PROSITE" id="PS50089"/>
    </source>
</evidence>
<dbReference type="GO" id="GO:0061630">
    <property type="term" value="F:ubiquitin protein ligase activity"/>
    <property type="evidence" value="ECO:0007669"/>
    <property type="project" value="UniProtKB-EC"/>
</dbReference>
<feature type="region of interest" description="Disordered" evidence="9">
    <location>
        <begin position="115"/>
        <end position="153"/>
    </location>
</feature>
<dbReference type="PROSITE" id="PS50089">
    <property type="entry name" value="ZF_RING_2"/>
    <property type="match status" value="1"/>
</dbReference>
<keyword evidence="7" id="KW-0862">Zinc</keyword>
<evidence type="ECO:0000256" key="9">
    <source>
        <dbReference type="SAM" id="MobiDB-lite"/>
    </source>
</evidence>
<keyword evidence="3" id="KW-0808">Transferase</keyword>
<keyword evidence="5 8" id="KW-0863">Zinc-finger</keyword>
<accession>A0AAV8PA80</accession>
<dbReference type="InterPro" id="IPR001841">
    <property type="entry name" value="Znf_RING"/>
</dbReference>
<dbReference type="PANTHER" id="PTHR22937">
    <property type="entry name" value="E3 UBIQUITIN-PROTEIN LIGASE RNF165"/>
    <property type="match status" value="1"/>
</dbReference>
<feature type="compositionally biased region" description="Polar residues" evidence="9">
    <location>
        <begin position="408"/>
        <end position="430"/>
    </location>
</feature>
<evidence type="ECO:0000313" key="11">
    <source>
        <dbReference type="EMBL" id="KAJ8471641.1"/>
    </source>
</evidence>
<keyword evidence="12" id="KW-1185">Reference proteome</keyword>
<protein>
    <recommendedName>
        <fullName evidence="2">RING-type E3 ubiquitin transferase</fullName>
        <ecNumber evidence="2">2.3.2.27</ecNumber>
    </recommendedName>
</protein>
<dbReference type="Proteomes" id="UP001222027">
    <property type="component" value="Unassembled WGS sequence"/>
</dbReference>
<evidence type="ECO:0000256" key="2">
    <source>
        <dbReference type="ARBA" id="ARBA00012483"/>
    </source>
</evidence>
<feature type="compositionally biased region" description="Basic and acidic residues" evidence="9">
    <location>
        <begin position="143"/>
        <end position="153"/>
    </location>
</feature>
<feature type="domain" description="RING-type" evidence="10">
    <location>
        <begin position="566"/>
        <end position="607"/>
    </location>
</feature>
<gene>
    <name evidence="11" type="ORF">OPV22_025984</name>
</gene>
<feature type="compositionally biased region" description="Polar residues" evidence="9">
    <location>
        <begin position="303"/>
        <end position="317"/>
    </location>
</feature>
<evidence type="ECO:0000256" key="8">
    <source>
        <dbReference type="PROSITE-ProRule" id="PRU00175"/>
    </source>
</evidence>
<feature type="compositionally biased region" description="Low complexity" evidence="9">
    <location>
        <begin position="324"/>
        <end position="335"/>
    </location>
</feature>
<evidence type="ECO:0000256" key="7">
    <source>
        <dbReference type="ARBA" id="ARBA00022833"/>
    </source>
</evidence>
<evidence type="ECO:0000256" key="4">
    <source>
        <dbReference type="ARBA" id="ARBA00022723"/>
    </source>
</evidence>
<name>A0AAV8PA80_ENSVE</name>
<feature type="region of interest" description="Disordered" evidence="9">
    <location>
        <begin position="394"/>
        <end position="441"/>
    </location>
</feature>
<dbReference type="InterPro" id="IPR045191">
    <property type="entry name" value="MBR1/2-like"/>
</dbReference>
<dbReference type="EC" id="2.3.2.27" evidence="2"/>
<evidence type="ECO:0000313" key="12">
    <source>
        <dbReference type="Proteomes" id="UP001222027"/>
    </source>
</evidence>
<evidence type="ECO:0000256" key="6">
    <source>
        <dbReference type="ARBA" id="ARBA00022786"/>
    </source>
</evidence>
<organism evidence="11 12">
    <name type="scientific">Ensete ventricosum</name>
    <name type="common">Abyssinian banana</name>
    <name type="synonym">Musa ensete</name>
    <dbReference type="NCBI Taxonomy" id="4639"/>
    <lineage>
        <taxon>Eukaryota</taxon>
        <taxon>Viridiplantae</taxon>
        <taxon>Streptophyta</taxon>
        <taxon>Embryophyta</taxon>
        <taxon>Tracheophyta</taxon>
        <taxon>Spermatophyta</taxon>
        <taxon>Magnoliopsida</taxon>
        <taxon>Liliopsida</taxon>
        <taxon>Zingiberales</taxon>
        <taxon>Musaceae</taxon>
        <taxon>Ensete</taxon>
    </lineage>
</organism>
<sequence length="617" mass="67811">MGADGALSSRVSVGVAPLSLRSIPISPPSFGCGARRSKDMDDRVGKRTIGEASIFRRSGIVFRDQNYNDRNIQYRNRLGLGAGHDTGRGSLNGTQGKYKSARAPFHSVNCRAVAGSSSRSSSTSSGCGKSFQEQQNQTLPRESTTHESSSKQDEIEDLININGQVSVENPNSDAEKGIEGKEGIPTTMECFEPLDSQNISRDTTESSTSVSISKPHKQINGRFGSGYKYASSGSFVRHSGIPHRNSSHVGKPTTQRLGSGAERYGLKSLSCKSISDVFPSDFPSSDFTRHRRVYAVRKRPSDGESSAARSKDTTASSCGGYAVSMHSGACSSSSSRNQVTHQPISRKTGNRPTISDDSVSVRIQGVPIGESQMRLSVQGNDRSLRLHEPIVIPQHQQAQFSMPEVRAESSSRSSHAFNKSYRQPGSSSQTSRRRVVDHPPNNAMQMFFGLSEDRDGYRHLNMEGVAEVLLALEQLEQNEALTSEQLLMLETSLLFGELSFHDQHRDLRMDIDNMSYEELLTLEEKMGAVSTALSEEQLCESLRRSIYGTTHLTIGIGICGTEEMKCTICQEEYVGEDEVGRLPCEHLYHATCVEQWLRQKNWCPICKSSALRSRKSG</sequence>
<feature type="region of interest" description="Disordered" evidence="9">
    <location>
        <begin position="195"/>
        <end position="219"/>
    </location>
</feature>
<dbReference type="SMART" id="SM00184">
    <property type="entry name" value="RING"/>
    <property type="match status" value="1"/>
</dbReference>
<feature type="region of interest" description="Disordered" evidence="9">
    <location>
        <begin position="297"/>
        <end position="360"/>
    </location>
</feature>
<comment type="catalytic activity">
    <reaction evidence="1">
        <text>S-ubiquitinyl-[E2 ubiquitin-conjugating enzyme]-L-cysteine + [acceptor protein]-L-lysine = [E2 ubiquitin-conjugating enzyme]-L-cysteine + N(6)-ubiquitinyl-[acceptor protein]-L-lysine.</text>
        <dbReference type="EC" id="2.3.2.27"/>
    </reaction>
</comment>
<dbReference type="AlphaFoldDB" id="A0AAV8PA80"/>
<proteinExistence type="predicted"/>
<dbReference type="SUPFAM" id="SSF57850">
    <property type="entry name" value="RING/U-box"/>
    <property type="match status" value="1"/>
</dbReference>